<evidence type="ECO:0000256" key="1">
    <source>
        <dbReference type="SAM" id="SignalP"/>
    </source>
</evidence>
<accession>A0A9P0G3S9</accession>
<organism evidence="3 4">
    <name type="scientific">Bemisia tabaci</name>
    <name type="common">Sweetpotato whitefly</name>
    <name type="synonym">Aleurodes tabaci</name>
    <dbReference type="NCBI Taxonomy" id="7038"/>
    <lineage>
        <taxon>Eukaryota</taxon>
        <taxon>Metazoa</taxon>
        <taxon>Ecdysozoa</taxon>
        <taxon>Arthropoda</taxon>
        <taxon>Hexapoda</taxon>
        <taxon>Insecta</taxon>
        <taxon>Pterygota</taxon>
        <taxon>Neoptera</taxon>
        <taxon>Paraneoptera</taxon>
        <taxon>Hemiptera</taxon>
        <taxon>Sternorrhyncha</taxon>
        <taxon>Aleyrodoidea</taxon>
        <taxon>Aleyrodidae</taxon>
        <taxon>Aleyrodinae</taxon>
        <taxon>Bemisia</taxon>
    </lineage>
</organism>
<proteinExistence type="predicted"/>
<evidence type="ECO:0000313" key="4">
    <source>
        <dbReference type="Proteomes" id="UP001152759"/>
    </source>
</evidence>
<gene>
    <name evidence="3" type="ORF">BEMITA_LOCUS3078</name>
</gene>
<dbReference type="EMBL" id="OU963871">
    <property type="protein sequence ID" value="CAH0763008.1"/>
    <property type="molecule type" value="Genomic_DNA"/>
</dbReference>
<dbReference type="PANTHER" id="PTHR34825">
    <property type="entry name" value="CONSERVED PROTEIN, WITH A WEAK D-GALACTARATE DEHYDRATASE/ALTRONATE HYDROLASE DOMAIN"/>
    <property type="match status" value="1"/>
</dbReference>
<feature type="domain" description="AAA-ATPase-like" evidence="2">
    <location>
        <begin position="35"/>
        <end position="90"/>
    </location>
</feature>
<keyword evidence="4" id="KW-1185">Reference proteome</keyword>
<dbReference type="AlphaFoldDB" id="A0A9P0G3S9"/>
<evidence type="ECO:0000313" key="3">
    <source>
        <dbReference type="EMBL" id="CAH0763008.1"/>
    </source>
</evidence>
<dbReference type="Pfam" id="PF09820">
    <property type="entry name" value="AAA-ATPase_like"/>
    <property type="match status" value="2"/>
</dbReference>
<dbReference type="PANTHER" id="PTHR34825:SF1">
    <property type="entry name" value="AAA-ATPASE-LIKE DOMAIN-CONTAINING PROTEIN"/>
    <property type="match status" value="1"/>
</dbReference>
<evidence type="ECO:0000259" key="2">
    <source>
        <dbReference type="Pfam" id="PF09820"/>
    </source>
</evidence>
<reference evidence="3" key="1">
    <citation type="submission" date="2021-12" db="EMBL/GenBank/DDBJ databases">
        <authorList>
            <person name="King R."/>
        </authorList>
    </citation>
    <scope>NUCLEOTIDE SEQUENCE</scope>
</reference>
<dbReference type="Proteomes" id="UP001152759">
    <property type="component" value="Chromosome 10"/>
</dbReference>
<feature type="signal peptide" evidence="1">
    <location>
        <begin position="1"/>
        <end position="20"/>
    </location>
</feature>
<feature type="chain" id="PRO_5040232377" description="AAA-ATPase-like domain-containing protein" evidence="1">
    <location>
        <begin position="21"/>
        <end position="473"/>
    </location>
</feature>
<protein>
    <recommendedName>
        <fullName evidence="2">AAA-ATPase-like domain-containing protein</fullName>
    </recommendedName>
</protein>
<name>A0A9P0G3S9_BEMTA</name>
<dbReference type="InterPro" id="IPR018631">
    <property type="entry name" value="AAA-ATPase-like_dom"/>
</dbReference>
<feature type="domain" description="AAA-ATPase-like" evidence="2">
    <location>
        <begin position="122"/>
        <end position="281"/>
    </location>
</feature>
<sequence>MVLKISLIVLISGIHDLVVSGNFTNSRSRARVRSGFEDFKEMLLWSDVFVDKSLFIRDVLEELAKVVVVVRPRNWGKTTNMAMLRRFFETEISSDGAPIAEEARINYRLFQGGAVDLGVDGRHVFKTLKITNHSKAMKHMGKYPVISVSFKPIKGYGYARILNVLKVTLMQLFRTHGYLHYSLHGEEKARFERYLVADLTEHDVRSGISFLITLLHKRWNKNVVLLIDDYDTPIISSYWELMEKEKELKGVIRLFRDIFAFSVNSPFVHKCVVTGLVLFEQANPFKRANVSVAQYSLHSEKFTEHFGFTEPEVDELLARCPTSMPAAEIKHYYNGFAWGKHNLFNPHSIMKCLVHDGQLDQYWLDSASSLTIDVRVSKGPMVEDLHHLQNKGLIVDRIYEEINFMEIFGGFRDMWYSLLVMAGYLDFAEDVDETGEYCHLVWIPNQEIKDKFVPKVFKWWLMNDGDCMISINM</sequence>
<keyword evidence="1" id="KW-0732">Signal</keyword>